<name>E4X6X8_OIKDI</name>
<keyword evidence="2" id="KW-1185">Reference proteome</keyword>
<evidence type="ECO:0000313" key="2">
    <source>
        <dbReference type="Proteomes" id="UP000001307"/>
    </source>
</evidence>
<sequence length="245" mass="27813">MTAGVQTPQVNKVKTSIPTGLAKLRAIFLNALCNPLFELDSFGKDIGRSLANLLSSWGDEDGASKNLLRRISTKSRKFLKKKKRYFDNEDEVDDNFEKEIDVDRLKSDSLENCVEEVPLKPPALFSSKSVHEAPNPLSRTLTYRRLSRFHDPTAKQEITSDTEILWQNAISKKKEDDTRTNLTDPDYETKTPTCHFNTRVRYVSYREARTRSKSLGRGMGAPRNQFQPCAAPEDIGKGIKRLIFG</sequence>
<accession>E4X6X8</accession>
<proteinExistence type="predicted"/>
<dbReference type="InParanoid" id="E4X6X8"/>
<reference evidence="1" key="1">
    <citation type="journal article" date="2010" name="Science">
        <title>Plasticity of animal genome architecture unmasked by rapid evolution of a pelagic tunicate.</title>
        <authorList>
            <person name="Denoeud F."/>
            <person name="Henriet S."/>
            <person name="Mungpakdee S."/>
            <person name="Aury J.M."/>
            <person name="Da Silva C."/>
            <person name="Brinkmann H."/>
            <person name="Mikhaleva J."/>
            <person name="Olsen L.C."/>
            <person name="Jubin C."/>
            <person name="Canestro C."/>
            <person name="Bouquet J.M."/>
            <person name="Danks G."/>
            <person name="Poulain J."/>
            <person name="Campsteijn C."/>
            <person name="Adamski M."/>
            <person name="Cross I."/>
            <person name="Yadetie F."/>
            <person name="Muffato M."/>
            <person name="Louis A."/>
            <person name="Butcher S."/>
            <person name="Tsagkogeorga G."/>
            <person name="Konrad A."/>
            <person name="Singh S."/>
            <person name="Jensen M.F."/>
            <person name="Cong E.H."/>
            <person name="Eikeseth-Otteraa H."/>
            <person name="Noel B."/>
            <person name="Anthouard V."/>
            <person name="Porcel B.M."/>
            <person name="Kachouri-Lafond R."/>
            <person name="Nishino A."/>
            <person name="Ugolini M."/>
            <person name="Chourrout P."/>
            <person name="Nishida H."/>
            <person name="Aasland R."/>
            <person name="Huzurbazar S."/>
            <person name="Westhof E."/>
            <person name="Delsuc F."/>
            <person name="Lehrach H."/>
            <person name="Reinhardt R."/>
            <person name="Weissenbach J."/>
            <person name="Roy S.W."/>
            <person name="Artiguenave F."/>
            <person name="Postlethwait J.H."/>
            <person name="Manak J.R."/>
            <person name="Thompson E.M."/>
            <person name="Jaillon O."/>
            <person name="Du Pasquier L."/>
            <person name="Boudinot P."/>
            <person name="Liberles D.A."/>
            <person name="Volff J.N."/>
            <person name="Philippe H."/>
            <person name="Lenhard B."/>
            <person name="Roest Crollius H."/>
            <person name="Wincker P."/>
            <person name="Chourrout D."/>
        </authorList>
    </citation>
    <scope>NUCLEOTIDE SEQUENCE [LARGE SCALE GENOMIC DNA]</scope>
</reference>
<dbReference type="AlphaFoldDB" id="E4X6X8"/>
<dbReference type="EMBL" id="FN653027">
    <property type="protein sequence ID" value="CBY07837.1"/>
    <property type="molecule type" value="Genomic_DNA"/>
</dbReference>
<dbReference type="Proteomes" id="UP000001307">
    <property type="component" value="Unassembled WGS sequence"/>
</dbReference>
<evidence type="ECO:0000313" key="1">
    <source>
        <dbReference type="EMBL" id="CBY07837.1"/>
    </source>
</evidence>
<organism evidence="1">
    <name type="scientific">Oikopleura dioica</name>
    <name type="common">Tunicate</name>
    <dbReference type="NCBI Taxonomy" id="34765"/>
    <lineage>
        <taxon>Eukaryota</taxon>
        <taxon>Metazoa</taxon>
        <taxon>Chordata</taxon>
        <taxon>Tunicata</taxon>
        <taxon>Appendicularia</taxon>
        <taxon>Copelata</taxon>
        <taxon>Oikopleuridae</taxon>
        <taxon>Oikopleura</taxon>
    </lineage>
</organism>
<gene>
    <name evidence="1" type="ORF">GSOID_T00003192001</name>
</gene>
<protein>
    <submittedName>
        <fullName evidence="1">Uncharacterized protein</fullName>
    </submittedName>
</protein>